<name>A0A8J6L825_TENMO</name>
<reference evidence="2" key="2">
    <citation type="submission" date="2021-08" db="EMBL/GenBank/DDBJ databases">
        <authorList>
            <person name="Eriksson T."/>
        </authorList>
    </citation>
    <scope>NUCLEOTIDE SEQUENCE</scope>
    <source>
        <strain evidence="2">Stoneville</strain>
        <tissue evidence="2">Whole head</tissue>
    </source>
</reference>
<feature type="region of interest" description="Disordered" evidence="1">
    <location>
        <begin position="394"/>
        <end position="461"/>
    </location>
</feature>
<dbReference type="GO" id="GO:0003676">
    <property type="term" value="F:nucleic acid binding"/>
    <property type="evidence" value="ECO:0007669"/>
    <property type="project" value="InterPro"/>
</dbReference>
<dbReference type="InterPro" id="IPR005312">
    <property type="entry name" value="DUF1759"/>
</dbReference>
<protein>
    <submittedName>
        <fullName evidence="2">Uncharacterized protein</fullName>
    </submittedName>
</protein>
<reference evidence="2" key="1">
    <citation type="journal article" date="2020" name="J Insects Food Feed">
        <title>The yellow mealworm (Tenebrio molitor) genome: a resource for the emerging insects as food and feed industry.</title>
        <authorList>
            <person name="Eriksson T."/>
            <person name="Andere A."/>
            <person name="Kelstrup H."/>
            <person name="Emery V."/>
            <person name="Picard C."/>
        </authorList>
    </citation>
    <scope>NUCLEOTIDE SEQUENCE</scope>
    <source>
        <strain evidence="2">Stoneville</strain>
        <tissue evidence="2">Whole head</tissue>
    </source>
</reference>
<evidence type="ECO:0000256" key="1">
    <source>
        <dbReference type="SAM" id="MobiDB-lite"/>
    </source>
</evidence>
<organism evidence="2 3">
    <name type="scientific">Tenebrio molitor</name>
    <name type="common">Yellow mealworm beetle</name>
    <dbReference type="NCBI Taxonomy" id="7067"/>
    <lineage>
        <taxon>Eukaryota</taxon>
        <taxon>Metazoa</taxon>
        <taxon>Ecdysozoa</taxon>
        <taxon>Arthropoda</taxon>
        <taxon>Hexapoda</taxon>
        <taxon>Insecta</taxon>
        <taxon>Pterygota</taxon>
        <taxon>Neoptera</taxon>
        <taxon>Endopterygota</taxon>
        <taxon>Coleoptera</taxon>
        <taxon>Polyphaga</taxon>
        <taxon>Cucujiformia</taxon>
        <taxon>Tenebrionidae</taxon>
        <taxon>Tenebrio</taxon>
    </lineage>
</organism>
<dbReference type="AlphaFoldDB" id="A0A8J6L825"/>
<feature type="compositionally biased region" description="Pro residues" evidence="1">
    <location>
        <begin position="411"/>
        <end position="420"/>
    </location>
</feature>
<dbReference type="EMBL" id="JABDTM020027629">
    <property type="protein sequence ID" value="KAH0810232.1"/>
    <property type="molecule type" value="Genomic_DNA"/>
</dbReference>
<dbReference type="InterPro" id="IPR036397">
    <property type="entry name" value="RNaseH_sf"/>
</dbReference>
<evidence type="ECO:0000313" key="2">
    <source>
        <dbReference type="EMBL" id="KAH0810232.1"/>
    </source>
</evidence>
<feature type="compositionally biased region" description="Low complexity" evidence="1">
    <location>
        <begin position="435"/>
        <end position="451"/>
    </location>
</feature>
<dbReference type="Proteomes" id="UP000719412">
    <property type="component" value="Unassembled WGS sequence"/>
</dbReference>
<evidence type="ECO:0000313" key="3">
    <source>
        <dbReference type="Proteomes" id="UP000719412"/>
    </source>
</evidence>
<sequence length="750" mass="86431">MCRNLSTRHATVGKSYNSHFVKIRNGWHSVLNLLPNKSRKLYDAAYNRFREWCVEKKAHIYTENVWLAYFGEKSKDYKSFTLWAQYSMIRSSLIVNSNIDIITDRPIENDGHRSENAVNKNTYASPEIAIPKGGPKSIYIERAKKQKKTITVKRQMLQETSLDETSDESVIYGDDSDLDVSDDFCTMLKKVIVTGDGNKILAESVYSEEILQEFEAAQGNLIPHKLKDLYVKEYDKFCEWRRAKNMDNICDEKLVIRIYLQRRRIMVVIGCIDHETADMMNATLNRQNDPVASLITYGGGFLLLLLGSCSMWKSVYIMSLENVMRPSATKVYPNQNFSFQQDNCFVHTSHRVATWFQDQNINVLDQPSRSEPDREYVVVVTKLLRKRSRWRKNSVLSPSRARKLARSRLPQPRPPSPPRNPCFFLPTIPGLRAEQSSPAATAASQRPRAATEPTKGPRRASVAEVVQWYPNSKCRGVEPPPSFQNENHLCVGEDRDLRRQYRDGLRVEQSESQVRSHLPNISSTVAEQTQEPHLVPNKFLEPPLGPKHWSFEPDRIDIEEATATEAKSAVTRVSNFVRDFGDGNIFHLKTRLVNLREAFKEFDAVQLQIEILDETALQGNERADFENAYYNIESTILEKIAIESIAVSEANYRVAWETLITRFENKRLIIQEHAYAIINLPPLVKNSYQSLRKLVDDFNINLAALTNLGQPTEHWSGLLVSIISQKMDFFTKREWDGKLNWVRIHRLLRR</sequence>
<accession>A0A8J6L825</accession>
<gene>
    <name evidence="2" type="ORF">GEV33_012559</name>
</gene>
<proteinExistence type="predicted"/>
<comment type="caution">
    <text evidence="2">The sequence shown here is derived from an EMBL/GenBank/DDBJ whole genome shotgun (WGS) entry which is preliminary data.</text>
</comment>
<dbReference type="Gene3D" id="3.30.420.10">
    <property type="entry name" value="Ribonuclease H-like superfamily/Ribonuclease H"/>
    <property type="match status" value="1"/>
</dbReference>
<dbReference type="Pfam" id="PF03564">
    <property type="entry name" value="DUF1759"/>
    <property type="match status" value="1"/>
</dbReference>
<keyword evidence="3" id="KW-1185">Reference proteome</keyword>